<dbReference type="Proteomes" id="UP000004245">
    <property type="component" value="Unassembled WGS sequence"/>
</dbReference>
<dbReference type="PANTHER" id="PTHR43277:SF4">
    <property type="entry name" value="ARGININE DECARBOXYLASE"/>
    <property type="match status" value="1"/>
</dbReference>
<evidence type="ECO:0000259" key="4">
    <source>
        <dbReference type="Pfam" id="PF01276"/>
    </source>
</evidence>
<feature type="domain" description="Orn/Lys/Arg decarboxylases family 1 pyridoxal-P attachment site" evidence="4">
    <location>
        <begin position="10"/>
        <end position="95"/>
    </location>
</feature>
<reference evidence="5" key="1">
    <citation type="submission" date="2011-01" db="EMBL/GenBank/DDBJ databases">
        <authorList>
            <person name="Muzny D."/>
            <person name="Qin X."/>
            <person name="Buhay C."/>
            <person name="Dugan-Rocha S."/>
            <person name="Ding Y."/>
            <person name="Chen G."/>
            <person name="Hawes A."/>
            <person name="Holder M."/>
            <person name="Jhangiani S."/>
            <person name="Johnson A."/>
            <person name="Khan Z."/>
            <person name="Li Z."/>
            <person name="Liu W."/>
            <person name="Liu X."/>
            <person name="Perez L."/>
            <person name="Shen H."/>
            <person name="Wang Q."/>
            <person name="Watt J."/>
            <person name="Xi L."/>
            <person name="Xin Y."/>
            <person name="Zhou J."/>
            <person name="Deng J."/>
            <person name="Jiang H."/>
            <person name="Liu Y."/>
            <person name="Qu J."/>
            <person name="Song X.-Z."/>
            <person name="Zhang L."/>
            <person name="Villasana D."/>
            <person name="Johnson A."/>
            <person name="Liu J."/>
            <person name="Liyanage D."/>
            <person name="Lorensuhewa L."/>
            <person name="Robinson T."/>
            <person name="Song A."/>
            <person name="Song B.-B."/>
            <person name="Dinh H."/>
            <person name="Thornton R."/>
            <person name="Coyle M."/>
            <person name="Francisco L."/>
            <person name="Jackson L."/>
            <person name="Javaid M."/>
            <person name="Korchina V."/>
            <person name="Kovar C."/>
            <person name="Mata R."/>
            <person name="Mathew T."/>
            <person name="Ngo R."/>
            <person name="Nguyen L."/>
            <person name="Nguyen N."/>
            <person name="Okwuonu G."/>
            <person name="Ongeri F."/>
            <person name="Pham C."/>
            <person name="Simmons D."/>
            <person name="Wilczek-Boney K."/>
            <person name="Hale W."/>
            <person name="Jakkamsetti A."/>
            <person name="Pham P."/>
            <person name="Ruth R."/>
            <person name="San Lucas F."/>
            <person name="Warren J."/>
            <person name="Zhang J."/>
            <person name="Zhao Z."/>
            <person name="Zhou C."/>
            <person name="Zhu D."/>
            <person name="Lee S."/>
            <person name="Bess C."/>
            <person name="Blankenburg K."/>
            <person name="Forbes L."/>
            <person name="Fu Q."/>
            <person name="Gubbala S."/>
            <person name="Hirani K."/>
            <person name="Jayaseelan J.C."/>
            <person name="Lara F."/>
            <person name="Munidasa M."/>
            <person name="Palculict T."/>
            <person name="Patil S."/>
            <person name="Pu L.-L."/>
            <person name="Saada N."/>
            <person name="Tang L."/>
            <person name="Weissenberger G."/>
            <person name="Zhu Y."/>
            <person name="Hemphill L."/>
            <person name="Shang Y."/>
            <person name="Youmans B."/>
            <person name="Ayvaz T."/>
            <person name="Ross M."/>
            <person name="Santibanez J."/>
            <person name="Aqrawi P."/>
            <person name="Gross S."/>
            <person name="Joshi V."/>
            <person name="Fowler G."/>
            <person name="Nazareth L."/>
            <person name="Reid J."/>
            <person name="Worley K."/>
            <person name="Petrosino J."/>
            <person name="Highlander S."/>
            <person name="Gibbs R."/>
        </authorList>
    </citation>
    <scope>NUCLEOTIDE SEQUENCE [LARGE SCALE GENOMIC DNA]</scope>
    <source>
        <strain evidence="5">ATCC 33707</strain>
    </source>
</reference>
<evidence type="ECO:0000256" key="3">
    <source>
        <dbReference type="SAM" id="MobiDB-lite"/>
    </source>
</evidence>
<dbReference type="AlphaFoldDB" id="F1TJB4"/>
<proteinExistence type="predicted"/>
<feature type="compositionally biased region" description="Polar residues" evidence="3">
    <location>
        <begin position="89"/>
        <end position="108"/>
    </location>
</feature>
<keyword evidence="6" id="KW-1185">Reference proteome</keyword>
<dbReference type="InterPro" id="IPR015421">
    <property type="entry name" value="PyrdxlP-dep_Trfase_major"/>
</dbReference>
<dbReference type="SUPFAM" id="SSF53383">
    <property type="entry name" value="PLP-dependent transferases"/>
    <property type="match status" value="1"/>
</dbReference>
<sequence>MRVMDQSRAPLLEALQEYHRLDRYGFSPPGHRQGRGADVRVREVLGDEPFRADVLASGGLDDRLSSAGYLSNAEKLMAEAVGADQAFFSTNSNSSRCSPHGTPSSETSRWWMPATPTAGSPPNRSRRIPRASPQWCRASVSTER</sequence>
<dbReference type="Pfam" id="PF01276">
    <property type="entry name" value="OKR_DC_1"/>
    <property type="match status" value="1"/>
</dbReference>
<protein>
    <recommendedName>
        <fullName evidence="4">Orn/Lys/Arg decarboxylases family 1 pyridoxal-P attachment site domain-containing protein</fullName>
    </recommendedName>
</protein>
<gene>
    <name evidence="5" type="ORF">HMPREF0724_11987</name>
</gene>
<organism evidence="5 6">
    <name type="scientific">Prescottella equi ATCC 33707</name>
    <dbReference type="NCBI Taxonomy" id="525370"/>
    <lineage>
        <taxon>Bacteria</taxon>
        <taxon>Bacillati</taxon>
        <taxon>Actinomycetota</taxon>
        <taxon>Actinomycetes</taxon>
        <taxon>Mycobacteriales</taxon>
        <taxon>Nocardiaceae</taxon>
        <taxon>Prescottella</taxon>
    </lineage>
</organism>
<dbReference type="HOGENOM" id="CLU_1794968_0_0_11"/>
<dbReference type="GO" id="GO:0003824">
    <property type="term" value="F:catalytic activity"/>
    <property type="evidence" value="ECO:0007669"/>
    <property type="project" value="InterPro"/>
</dbReference>
<feature type="region of interest" description="Disordered" evidence="3">
    <location>
        <begin position="89"/>
        <end position="144"/>
    </location>
</feature>
<evidence type="ECO:0000256" key="1">
    <source>
        <dbReference type="ARBA" id="ARBA00001933"/>
    </source>
</evidence>
<accession>F1TJB4</accession>
<name>F1TJB4_RHOHA</name>
<dbReference type="InterPro" id="IPR015424">
    <property type="entry name" value="PyrdxlP-dep_Trfase"/>
</dbReference>
<dbReference type="Gene3D" id="3.40.640.10">
    <property type="entry name" value="Type I PLP-dependent aspartate aminotransferase-like (Major domain)"/>
    <property type="match status" value="1"/>
</dbReference>
<comment type="caution">
    <text evidence="5">The sequence shown here is derived from an EMBL/GenBank/DDBJ whole genome shotgun (WGS) entry which is preliminary data.</text>
</comment>
<dbReference type="STRING" id="43767.A6I91_00435"/>
<evidence type="ECO:0000256" key="2">
    <source>
        <dbReference type="ARBA" id="ARBA00022898"/>
    </source>
</evidence>
<dbReference type="InterPro" id="IPR000310">
    <property type="entry name" value="Orn/Lys/Arg_deCO2ase_major_dom"/>
</dbReference>
<evidence type="ECO:0000313" key="5">
    <source>
        <dbReference type="EMBL" id="EGD24451.1"/>
    </source>
</evidence>
<comment type="cofactor">
    <cofactor evidence="1">
        <name>pyridoxal 5'-phosphate</name>
        <dbReference type="ChEBI" id="CHEBI:597326"/>
    </cofactor>
</comment>
<dbReference type="InterPro" id="IPR052357">
    <property type="entry name" value="Orn_Lys_Arg_decarboxylase-I"/>
</dbReference>
<keyword evidence="2" id="KW-0663">Pyridoxal phosphate</keyword>
<evidence type="ECO:0000313" key="6">
    <source>
        <dbReference type="Proteomes" id="UP000004245"/>
    </source>
</evidence>
<dbReference type="EMBL" id="ADNW02000009">
    <property type="protein sequence ID" value="EGD24451.1"/>
    <property type="molecule type" value="Genomic_DNA"/>
</dbReference>
<dbReference type="PANTHER" id="PTHR43277">
    <property type="entry name" value="ARGININE DECARBOXYLASE"/>
    <property type="match status" value="1"/>
</dbReference>